<evidence type="ECO:0000256" key="4">
    <source>
        <dbReference type="ARBA" id="ARBA00022840"/>
    </source>
</evidence>
<feature type="domain" description="Helicase C-terminal" evidence="10">
    <location>
        <begin position="339"/>
        <end position="505"/>
    </location>
</feature>
<evidence type="ECO:0000259" key="9">
    <source>
        <dbReference type="PROSITE" id="PS51192"/>
    </source>
</evidence>
<dbReference type="Proteomes" id="UP001238163">
    <property type="component" value="Unassembled WGS sequence"/>
</dbReference>
<dbReference type="GO" id="GO:0003724">
    <property type="term" value="F:RNA helicase activity"/>
    <property type="evidence" value="ECO:0007669"/>
    <property type="project" value="UniProtKB-EC"/>
</dbReference>
<dbReference type="InterPro" id="IPR027417">
    <property type="entry name" value="P-loop_NTPase"/>
</dbReference>
<dbReference type="PROSITE" id="PS51195">
    <property type="entry name" value="Q_MOTIF"/>
    <property type="match status" value="1"/>
</dbReference>
<dbReference type="GO" id="GO:0005829">
    <property type="term" value="C:cytosol"/>
    <property type="evidence" value="ECO:0007669"/>
    <property type="project" value="TreeGrafter"/>
</dbReference>
<comment type="similarity">
    <text evidence="5 7">Belongs to the DEAD box helicase family.</text>
</comment>
<keyword evidence="4 7" id="KW-0067">ATP-binding</keyword>
<gene>
    <name evidence="12" type="ORF">J3R75_004025</name>
</gene>
<dbReference type="InterPro" id="IPR044742">
    <property type="entry name" value="DEAD/DEAH_RhlB"/>
</dbReference>
<dbReference type="SMART" id="SM00490">
    <property type="entry name" value="HELICc"/>
    <property type="match status" value="1"/>
</dbReference>
<feature type="short sequence motif" description="Q motif" evidence="6">
    <location>
        <begin position="128"/>
        <end position="156"/>
    </location>
</feature>
<comment type="caution">
    <text evidence="12">The sequence shown here is derived from an EMBL/GenBank/DDBJ whole genome shotgun (WGS) entry which is preliminary data.</text>
</comment>
<reference evidence="12" key="1">
    <citation type="submission" date="2023-07" db="EMBL/GenBank/DDBJ databases">
        <title>Genomic Encyclopedia of Type Strains, Phase IV (KMG-IV): sequencing the most valuable type-strain genomes for metagenomic binning, comparative biology and taxonomic classification.</title>
        <authorList>
            <person name="Goeker M."/>
        </authorList>
    </citation>
    <scope>NUCLEOTIDE SEQUENCE</scope>
    <source>
        <strain evidence="12">DSM 24202</strain>
    </source>
</reference>
<dbReference type="EMBL" id="JAUSVL010000001">
    <property type="protein sequence ID" value="MDQ0291918.1"/>
    <property type="molecule type" value="Genomic_DNA"/>
</dbReference>
<dbReference type="Pfam" id="PF00270">
    <property type="entry name" value="DEAD"/>
    <property type="match status" value="1"/>
</dbReference>
<dbReference type="PANTHER" id="PTHR47959">
    <property type="entry name" value="ATP-DEPENDENT RNA HELICASE RHLE-RELATED"/>
    <property type="match status" value="1"/>
</dbReference>
<evidence type="ECO:0000256" key="8">
    <source>
        <dbReference type="SAM" id="MobiDB-lite"/>
    </source>
</evidence>
<keyword evidence="13" id="KW-1185">Reference proteome</keyword>
<feature type="region of interest" description="Disordered" evidence="8">
    <location>
        <begin position="564"/>
        <end position="733"/>
    </location>
</feature>
<dbReference type="InterPro" id="IPR014014">
    <property type="entry name" value="RNA_helicase_DEAD_Q_motif"/>
</dbReference>
<dbReference type="PROSITE" id="PS00039">
    <property type="entry name" value="DEAD_ATP_HELICASE"/>
    <property type="match status" value="1"/>
</dbReference>
<sequence>MAQTTTGERMADSVKMAGNPAELIIDVPDAFAEDPALATTAKAASAVEVAASAVVLDESEALVAIDEKDEKTMSEPTASADVVSETDAELASAGTVVVQSGEAVAAGAVVDEDAATGEEVAVAAVPEDGFARFGFCDELMRGVREAGFSVATPIQAKAIPELLAGRDLIGQALTGTGKTAAFGLPAMEKIRGQKGLQLLVLVPTRELAAQVSSELYRLGRYTGVKTAAFTGGQSYTRQEQMLAQGINMLVATPGRLIDLLESGHFKGVNPQFVVVDEADEMLDMGFLDDVKKIFEAFPGPRQTMLFSATMPRPVVNLAQTVLINPVNITMGVNETANNDIEQLFCVIEDSERVNAIIRLIDAENVRKAIIFCRTREETDSLNIVLGGRGFSVNCLHGDMEQAARNRVMMAFRRSEIDILVATDVAARGLDVDDVTHVFNFHMPFDSRGYVHRIGRTGRAGRAGTAITLVTPREMRQLEAIRTNVGAQLENRLIPTRTEVTSRRLKTIFRDLLEEELDVDILNQVQTLSTNQDLLVLLAKLLSRQLAGGGDLGPEHIGIAGQRLDRILAPQPREQRGGRSGRYGGSPRRPDNRTGRFHPRDAERFAAGGERSGGRRDGAMRPASAHEQAPRPQAADHGAAPQREDRAPAGTTRPPQRPKLPAEYWPPKKRDHATEGHVDHAAHGAAPRRPDSAGKDAHKPENASDKSKKPAHKRLMDDLPPAPLPAIKKWYLRK</sequence>
<dbReference type="GO" id="GO:0016787">
    <property type="term" value="F:hydrolase activity"/>
    <property type="evidence" value="ECO:0007669"/>
    <property type="project" value="UniProtKB-KW"/>
</dbReference>
<evidence type="ECO:0000313" key="13">
    <source>
        <dbReference type="Proteomes" id="UP001238163"/>
    </source>
</evidence>
<feature type="domain" description="Helicase ATP-binding" evidence="9">
    <location>
        <begin position="159"/>
        <end position="328"/>
    </location>
</feature>
<evidence type="ECO:0000256" key="7">
    <source>
        <dbReference type="RuleBase" id="RU000492"/>
    </source>
</evidence>
<dbReference type="AlphaFoldDB" id="A0AAE3VK49"/>
<evidence type="ECO:0000313" key="12">
    <source>
        <dbReference type="EMBL" id="MDQ0291918.1"/>
    </source>
</evidence>
<dbReference type="CDD" id="cd18787">
    <property type="entry name" value="SF2_C_DEAD"/>
    <property type="match status" value="1"/>
</dbReference>
<keyword evidence="2 7" id="KW-0378">Hydrolase</keyword>
<organism evidence="12 13">
    <name type="scientific">Oligosphaera ethanolica</name>
    <dbReference type="NCBI Taxonomy" id="760260"/>
    <lineage>
        <taxon>Bacteria</taxon>
        <taxon>Pseudomonadati</taxon>
        <taxon>Lentisphaerota</taxon>
        <taxon>Oligosphaeria</taxon>
        <taxon>Oligosphaerales</taxon>
        <taxon>Oligosphaeraceae</taxon>
        <taxon>Oligosphaera</taxon>
    </lineage>
</organism>
<evidence type="ECO:0000256" key="3">
    <source>
        <dbReference type="ARBA" id="ARBA00022806"/>
    </source>
</evidence>
<dbReference type="CDD" id="cd00268">
    <property type="entry name" value="DEADc"/>
    <property type="match status" value="1"/>
</dbReference>
<dbReference type="InterPro" id="IPR001650">
    <property type="entry name" value="Helicase_C-like"/>
</dbReference>
<dbReference type="PANTHER" id="PTHR47959:SF1">
    <property type="entry name" value="ATP-DEPENDENT RNA HELICASE DBPA"/>
    <property type="match status" value="1"/>
</dbReference>
<keyword evidence="1 7" id="KW-0547">Nucleotide-binding</keyword>
<dbReference type="Gene3D" id="3.40.50.300">
    <property type="entry name" value="P-loop containing nucleotide triphosphate hydrolases"/>
    <property type="match status" value="2"/>
</dbReference>
<dbReference type="Pfam" id="PF00271">
    <property type="entry name" value="Helicase_C"/>
    <property type="match status" value="1"/>
</dbReference>
<accession>A0AAE3VK49</accession>
<keyword evidence="3 7" id="KW-0347">Helicase</keyword>
<dbReference type="InterPro" id="IPR050079">
    <property type="entry name" value="DEAD_box_RNA_helicase"/>
</dbReference>
<dbReference type="InterPro" id="IPR000629">
    <property type="entry name" value="RNA-helicase_DEAD-box_CS"/>
</dbReference>
<dbReference type="InterPro" id="IPR011545">
    <property type="entry name" value="DEAD/DEAH_box_helicase_dom"/>
</dbReference>
<dbReference type="PROSITE" id="PS51194">
    <property type="entry name" value="HELICASE_CTER"/>
    <property type="match status" value="1"/>
</dbReference>
<evidence type="ECO:0000256" key="2">
    <source>
        <dbReference type="ARBA" id="ARBA00022801"/>
    </source>
</evidence>
<evidence type="ECO:0000256" key="5">
    <source>
        <dbReference type="ARBA" id="ARBA00038437"/>
    </source>
</evidence>
<evidence type="ECO:0000259" key="10">
    <source>
        <dbReference type="PROSITE" id="PS51194"/>
    </source>
</evidence>
<evidence type="ECO:0000256" key="1">
    <source>
        <dbReference type="ARBA" id="ARBA00022741"/>
    </source>
</evidence>
<dbReference type="GO" id="GO:0003676">
    <property type="term" value="F:nucleic acid binding"/>
    <property type="evidence" value="ECO:0007669"/>
    <property type="project" value="InterPro"/>
</dbReference>
<proteinExistence type="inferred from homology"/>
<feature type="compositionally biased region" description="Basic and acidic residues" evidence="8">
    <location>
        <begin position="587"/>
        <end position="603"/>
    </location>
</feature>
<protein>
    <submittedName>
        <fullName evidence="12">ATP-dependent RNA helicase DeaD</fullName>
        <ecNumber evidence="12">3.6.4.13</ecNumber>
    </submittedName>
</protein>
<feature type="domain" description="DEAD-box RNA helicase Q" evidence="11">
    <location>
        <begin position="128"/>
        <end position="156"/>
    </location>
</feature>
<feature type="compositionally biased region" description="Basic and acidic residues" evidence="8">
    <location>
        <begin position="665"/>
        <end position="707"/>
    </location>
</feature>
<evidence type="ECO:0000259" key="11">
    <source>
        <dbReference type="PROSITE" id="PS51195"/>
    </source>
</evidence>
<name>A0AAE3VK49_9BACT</name>
<dbReference type="SUPFAM" id="SSF52540">
    <property type="entry name" value="P-loop containing nucleoside triphosphate hydrolases"/>
    <property type="match status" value="1"/>
</dbReference>
<dbReference type="InterPro" id="IPR014001">
    <property type="entry name" value="Helicase_ATP-bd"/>
</dbReference>
<dbReference type="PROSITE" id="PS51192">
    <property type="entry name" value="HELICASE_ATP_BIND_1"/>
    <property type="match status" value="1"/>
</dbReference>
<dbReference type="GO" id="GO:0005524">
    <property type="term" value="F:ATP binding"/>
    <property type="evidence" value="ECO:0007669"/>
    <property type="project" value="UniProtKB-KW"/>
</dbReference>
<dbReference type="SMART" id="SM00487">
    <property type="entry name" value="DEXDc"/>
    <property type="match status" value="1"/>
</dbReference>
<dbReference type="EC" id="3.6.4.13" evidence="12"/>
<evidence type="ECO:0000256" key="6">
    <source>
        <dbReference type="PROSITE-ProRule" id="PRU00552"/>
    </source>
</evidence>